<dbReference type="Gene3D" id="1.10.10.10">
    <property type="entry name" value="Winged helix-like DNA-binding domain superfamily/Winged helix DNA-binding domain"/>
    <property type="match status" value="1"/>
</dbReference>
<evidence type="ECO:0000313" key="11">
    <source>
        <dbReference type="Proteomes" id="UP000602381"/>
    </source>
</evidence>
<evidence type="ECO:0000256" key="5">
    <source>
        <dbReference type="ARBA" id="ARBA00023163"/>
    </source>
</evidence>
<dbReference type="SUPFAM" id="SSF46894">
    <property type="entry name" value="C-terminal effector domain of the bipartite response regulators"/>
    <property type="match status" value="1"/>
</dbReference>
<evidence type="ECO:0000256" key="3">
    <source>
        <dbReference type="ARBA" id="ARBA00023015"/>
    </source>
</evidence>
<dbReference type="InterPro" id="IPR016032">
    <property type="entry name" value="Sig_transdc_resp-reg_C-effctor"/>
</dbReference>
<dbReference type="Proteomes" id="UP000602381">
    <property type="component" value="Unassembled WGS sequence"/>
</dbReference>
<comment type="caution">
    <text evidence="6">Lacks conserved residue(s) required for the propagation of feature annotation.</text>
</comment>
<proteinExistence type="predicted"/>
<dbReference type="EMBL" id="BMOV01000009">
    <property type="protein sequence ID" value="GGO15589.1"/>
    <property type="molecule type" value="Genomic_DNA"/>
</dbReference>
<evidence type="ECO:0000313" key="10">
    <source>
        <dbReference type="EMBL" id="GGO15589.1"/>
    </source>
</evidence>
<dbReference type="InterPro" id="IPR039420">
    <property type="entry name" value="WalR-like"/>
</dbReference>
<feature type="domain" description="Response regulatory" evidence="8">
    <location>
        <begin position="1"/>
        <end position="116"/>
    </location>
</feature>
<evidence type="ECO:0000256" key="6">
    <source>
        <dbReference type="PROSITE-ProRule" id="PRU00169"/>
    </source>
</evidence>
<dbReference type="InterPro" id="IPR036388">
    <property type="entry name" value="WH-like_DNA-bd_sf"/>
</dbReference>
<evidence type="ECO:0000256" key="7">
    <source>
        <dbReference type="PROSITE-ProRule" id="PRU01091"/>
    </source>
</evidence>
<evidence type="ECO:0000256" key="1">
    <source>
        <dbReference type="ARBA" id="ARBA00022553"/>
    </source>
</evidence>
<dbReference type="Gene3D" id="6.10.250.690">
    <property type="match status" value="1"/>
</dbReference>
<dbReference type="CDD" id="cd00383">
    <property type="entry name" value="trans_reg_C"/>
    <property type="match status" value="1"/>
</dbReference>
<dbReference type="Pfam" id="PF00486">
    <property type="entry name" value="Trans_reg_C"/>
    <property type="match status" value="1"/>
</dbReference>
<keyword evidence="3" id="KW-0805">Transcription regulation</keyword>
<evidence type="ECO:0000256" key="4">
    <source>
        <dbReference type="ARBA" id="ARBA00023125"/>
    </source>
</evidence>
<feature type="DNA-binding region" description="OmpR/PhoB-type" evidence="7">
    <location>
        <begin position="124"/>
        <end position="224"/>
    </location>
</feature>
<dbReference type="SUPFAM" id="SSF52172">
    <property type="entry name" value="CheY-like"/>
    <property type="match status" value="1"/>
</dbReference>
<dbReference type="InterPro" id="IPR001789">
    <property type="entry name" value="Sig_transdc_resp-reg_receiver"/>
</dbReference>
<keyword evidence="4 7" id="KW-0238">DNA-binding</keyword>
<protein>
    <submittedName>
        <fullName evidence="10">DNA-binding response regulator</fullName>
    </submittedName>
</protein>
<dbReference type="PROSITE" id="PS51755">
    <property type="entry name" value="OMPR_PHOB"/>
    <property type="match status" value="1"/>
</dbReference>
<comment type="caution">
    <text evidence="10">The sequence shown here is derived from an EMBL/GenBank/DDBJ whole genome shotgun (WGS) entry which is preliminary data.</text>
</comment>
<evidence type="ECO:0000256" key="2">
    <source>
        <dbReference type="ARBA" id="ARBA00023012"/>
    </source>
</evidence>
<organism evidence="10 11">
    <name type="scientific">Iodidimonas muriae</name>
    <dbReference type="NCBI Taxonomy" id="261467"/>
    <lineage>
        <taxon>Bacteria</taxon>
        <taxon>Pseudomonadati</taxon>
        <taxon>Pseudomonadota</taxon>
        <taxon>Alphaproteobacteria</taxon>
        <taxon>Iodidimonadales</taxon>
        <taxon>Iodidimonadaceae</taxon>
        <taxon>Iodidimonas</taxon>
    </lineage>
</organism>
<name>A0ABQ2LFN5_9PROT</name>
<dbReference type="PANTHER" id="PTHR48111">
    <property type="entry name" value="REGULATOR OF RPOS"/>
    <property type="match status" value="1"/>
</dbReference>
<dbReference type="GO" id="GO:0003677">
    <property type="term" value="F:DNA binding"/>
    <property type="evidence" value="ECO:0007669"/>
    <property type="project" value="UniProtKB-KW"/>
</dbReference>
<gene>
    <name evidence="10" type="ORF">GCM10007972_23870</name>
</gene>
<sequence length="259" mass="28650">MRAILFDTNLDAARSIASAMERAKFPTDLMEEKLLHHNQPCDLGLEAYGAILLSETASTPEIIKSLRASNLEAAIIPLLPHRNARATAAILGAGADDVVIKPINGEEMAARIRAIHRRGFAANNTLMTAGDLTIYFDGRDPEVRGKRLKLSHREHAIFMYLARHMGRVITKESVYNAVYGSVEIAPHDKVIDVYICKIRKKIADMTGNQHYIETVYGRGYKFDLPKNTAPGRVRIGRKPRKGPQPRITYPAAIAIQAAG</sequence>
<dbReference type="PROSITE" id="PS50110">
    <property type="entry name" value="RESPONSE_REGULATORY"/>
    <property type="match status" value="1"/>
</dbReference>
<dbReference type="RefSeq" id="WP_150006257.1">
    <property type="nucleotide sequence ID" value="NZ_BMOV01000009.1"/>
</dbReference>
<keyword evidence="5" id="KW-0804">Transcription</keyword>
<keyword evidence="2" id="KW-0902">Two-component regulatory system</keyword>
<dbReference type="InterPro" id="IPR001867">
    <property type="entry name" value="OmpR/PhoB-type_DNA-bd"/>
</dbReference>
<feature type="domain" description="OmpR/PhoB-type" evidence="9">
    <location>
        <begin position="124"/>
        <end position="224"/>
    </location>
</feature>
<dbReference type="SMART" id="SM00862">
    <property type="entry name" value="Trans_reg_C"/>
    <property type="match status" value="1"/>
</dbReference>
<evidence type="ECO:0000259" key="9">
    <source>
        <dbReference type="PROSITE" id="PS51755"/>
    </source>
</evidence>
<dbReference type="InterPro" id="IPR011006">
    <property type="entry name" value="CheY-like_superfamily"/>
</dbReference>
<keyword evidence="11" id="KW-1185">Reference proteome</keyword>
<reference evidence="11" key="1">
    <citation type="journal article" date="2019" name="Int. J. Syst. Evol. Microbiol.">
        <title>The Global Catalogue of Microorganisms (GCM) 10K type strain sequencing project: providing services to taxonomists for standard genome sequencing and annotation.</title>
        <authorList>
            <consortium name="The Broad Institute Genomics Platform"/>
            <consortium name="The Broad Institute Genome Sequencing Center for Infectious Disease"/>
            <person name="Wu L."/>
            <person name="Ma J."/>
        </authorList>
    </citation>
    <scope>NUCLEOTIDE SEQUENCE [LARGE SCALE GENOMIC DNA]</scope>
    <source>
        <strain evidence="11">JCM 17843</strain>
    </source>
</reference>
<evidence type="ECO:0000259" key="8">
    <source>
        <dbReference type="PROSITE" id="PS50110"/>
    </source>
</evidence>
<accession>A0ABQ2LFN5</accession>
<dbReference type="PANTHER" id="PTHR48111:SF1">
    <property type="entry name" value="TWO-COMPONENT RESPONSE REGULATOR ORR33"/>
    <property type="match status" value="1"/>
</dbReference>
<keyword evidence="1" id="KW-0597">Phosphoprotein</keyword>